<dbReference type="EMBL" id="JACHJC010000001">
    <property type="protein sequence ID" value="MBB5111504.1"/>
    <property type="molecule type" value="Genomic_DNA"/>
</dbReference>
<protein>
    <submittedName>
        <fullName evidence="1">Uncharacterized protein</fullName>
    </submittedName>
</protein>
<gene>
    <name evidence="1" type="ORF">FHU28_001343</name>
</gene>
<dbReference type="Proteomes" id="UP000618986">
    <property type="component" value="Unassembled WGS sequence"/>
</dbReference>
<organism evidence="1 2">
    <name type="scientific">Micromonospora echinospora</name>
    <name type="common">Micromonospora purpurea</name>
    <dbReference type="NCBI Taxonomy" id="1877"/>
    <lineage>
        <taxon>Bacteria</taxon>
        <taxon>Bacillati</taxon>
        <taxon>Actinomycetota</taxon>
        <taxon>Actinomycetes</taxon>
        <taxon>Micromonosporales</taxon>
        <taxon>Micromonosporaceae</taxon>
        <taxon>Micromonospora</taxon>
    </lineage>
</organism>
<dbReference type="RefSeq" id="WP_073825304.1">
    <property type="nucleotide sequence ID" value="NZ_JACHJC010000001.1"/>
</dbReference>
<sequence length="147" mass="15711">MGALVTLDLPDDSPMLGLPWIITFGPLGADDEWEPVVCGPYERAHALALAEAVVAEEQLMAVVEPLLPALTPEEIRGEIAAAQIAAEDEAAEIDQADLYGDFEDVIDEELELAAERQPEPEPANPPDREEIRAGFARIAALLTAKGG</sequence>
<accession>A0ABR6M7Z5</accession>
<keyword evidence="2" id="KW-1185">Reference proteome</keyword>
<name>A0ABR6M7Z5_MICEC</name>
<evidence type="ECO:0000313" key="2">
    <source>
        <dbReference type="Proteomes" id="UP000618986"/>
    </source>
</evidence>
<comment type="caution">
    <text evidence="1">The sequence shown here is derived from an EMBL/GenBank/DDBJ whole genome shotgun (WGS) entry which is preliminary data.</text>
</comment>
<dbReference type="GeneID" id="300291932"/>
<reference evidence="1 2" key="1">
    <citation type="submission" date="2020-08" db="EMBL/GenBank/DDBJ databases">
        <title>Sequencing the genomes of 1000 actinobacteria strains.</title>
        <authorList>
            <person name="Klenk H.-P."/>
        </authorList>
    </citation>
    <scope>NUCLEOTIDE SEQUENCE [LARGE SCALE GENOMIC DNA]</scope>
    <source>
        <strain evidence="1 2">DSM 43036</strain>
    </source>
</reference>
<evidence type="ECO:0000313" key="1">
    <source>
        <dbReference type="EMBL" id="MBB5111504.1"/>
    </source>
</evidence>
<proteinExistence type="predicted"/>